<keyword evidence="2" id="KW-0812">Transmembrane</keyword>
<reference evidence="4" key="2">
    <citation type="submission" date="2017-02" db="EMBL/GenBank/DDBJ databases">
        <title>Sunflower complete genome.</title>
        <authorList>
            <person name="Langlade N."/>
            <person name="Munos S."/>
        </authorList>
    </citation>
    <scope>NUCLEOTIDE SEQUENCE [LARGE SCALE GENOMIC DNA]</scope>
    <source>
        <tissue evidence="4">Leaves</tissue>
    </source>
</reference>
<evidence type="ECO:0000313" key="3">
    <source>
        <dbReference type="EMBL" id="KAF5782715.1"/>
    </source>
</evidence>
<keyword evidence="5" id="KW-1185">Reference proteome</keyword>
<reference evidence="3" key="3">
    <citation type="submission" date="2020-06" db="EMBL/GenBank/DDBJ databases">
        <title>Helianthus annuus Genome sequencing and assembly Release 2.</title>
        <authorList>
            <person name="Gouzy J."/>
            <person name="Langlade N."/>
            <person name="Munos S."/>
        </authorList>
    </citation>
    <scope>NUCLEOTIDE SEQUENCE</scope>
    <source>
        <tissue evidence="3">Leaves</tissue>
    </source>
</reference>
<name>A0A251TC18_HELAN</name>
<sequence>MESTNFGYLWSCEKGTQEISVCDEHLKMNPDSFQVDMEAFSHLTTKDATFNSRFHLPRSLSRKGEEKKLSNASVDNEGDAIFSPKGTIEPQSHHQISITTTVAAATGTPMKSIPIAKRSSSFKHTSIINPSRILFFFATMSSIGTIMLIYFTLSMAKHNKDNTS</sequence>
<proteinExistence type="predicted"/>
<reference evidence="3 5" key="1">
    <citation type="journal article" date="2017" name="Nature">
        <title>The sunflower genome provides insights into oil metabolism, flowering and Asterid evolution.</title>
        <authorList>
            <person name="Badouin H."/>
            <person name="Gouzy J."/>
            <person name="Grassa C.J."/>
            <person name="Murat F."/>
            <person name="Staton S.E."/>
            <person name="Cottret L."/>
            <person name="Lelandais-Briere C."/>
            <person name="Owens G.L."/>
            <person name="Carrere S."/>
            <person name="Mayjonade B."/>
            <person name="Legrand L."/>
            <person name="Gill N."/>
            <person name="Kane N.C."/>
            <person name="Bowers J.E."/>
            <person name="Hubner S."/>
            <person name="Bellec A."/>
            <person name="Berard A."/>
            <person name="Berges H."/>
            <person name="Blanchet N."/>
            <person name="Boniface M.C."/>
            <person name="Brunel D."/>
            <person name="Catrice O."/>
            <person name="Chaidir N."/>
            <person name="Claudel C."/>
            <person name="Donnadieu C."/>
            <person name="Faraut T."/>
            <person name="Fievet G."/>
            <person name="Helmstetter N."/>
            <person name="King M."/>
            <person name="Knapp S.J."/>
            <person name="Lai Z."/>
            <person name="Le Paslier M.C."/>
            <person name="Lippi Y."/>
            <person name="Lorenzon L."/>
            <person name="Mandel J.R."/>
            <person name="Marage G."/>
            <person name="Marchand G."/>
            <person name="Marquand E."/>
            <person name="Bret-Mestries E."/>
            <person name="Morien E."/>
            <person name="Nambeesan S."/>
            <person name="Nguyen T."/>
            <person name="Pegot-Espagnet P."/>
            <person name="Pouilly N."/>
            <person name="Raftis F."/>
            <person name="Sallet E."/>
            <person name="Schiex T."/>
            <person name="Thomas J."/>
            <person name="Vandecasteele C."/>
            <person name="Vares D."/>
            <person name="Vear F."/>
            <person name="Vautrin S."/>
            <person name="Crespi M."/>
            <person name="Mangin B."/>
            <person name="Burke J.M."/>
            <person name="Salse J."/>
            <person name="Munos S."/>
            <person name="Vincourt P."/>
            <person name="Rieseberg L.H."/>
            <person name="Langlade N.B."/>
        </authorList>
    </citation>
    <scope>NUCLEOTIDE SEQUENCE [LARGE SCALE GENOMIC DNA]</scope>
    <source>
        <strain evidence="5">cv. SF193</strain>
        <tissue evidence="3">Leaves</tissue>
    </source>
</reference>
<gene>
    <name evidence="4" type="ORF">HannXRQ_Chr11g0339041</name>
    <name evidence="3" type="ORF">HanXRQr2_Chr11g0499241</name>
</gene>
<keyword evidence="2" id="KW-0472">Membrane</keyword>
<dbReference type="PANTHER" id="PTHR34064:SF4">
    <property type="entry name" value="PROTEIN, PUTATIVE-RELATED"/>
    <property type="match status" value="1"/>
</dbReference>
<feature type="transmembrane region" description="Helical" evidence="2">
    <location>
        <begin position="133"/>
        <end position="153"/>
    </location>
</feature>
<dbReference type="Gramene" id="mRNA:HanXRQr2_Chr11g0499241">
    <property type="protein sequence ID" value="mRNA:HanXRQr2_Chr11g0499241"/>
    <property type="gene ID" value="HanXRQr2_Chr11g0499241"/>
</dbReference>
<dbReference type="EMBL" id="CM007900">
    <property type="protein sequence ID" value="OTG08202.1"/>
    <property type="molecule type" value="Genomic_DNA"/>
</dbReference>
<dbReference type="EMBL" id="MNCJ02000326">
    <property type="protein sequence ID" value="KAF5782715.1"/>
    <property type="molecule type" value="Genomic_DNA"/>
</dbReference>
<evidence type="ECO:0000313" key="4">
    <source>
        <dbReference type="EMBL" id="OTG08202.1"/>
    </source>
</evidence>
<evidence type="ECO:0008006" key="6">
    <source>
        <dbReference type="Google" id="ProtNLM"/>
    </source>
</evidence>
<dbReference type="InParanoid" id="A0A251TC18"/>
<evidence type="ECO:0000256" key="1">
    <source>
        <dbReference type="SAM" id="MobiDB-lite"/>
    </source>
</evidence>
<dbReference type="AlphaFoldDB" id="A0A251TC18"/>
<feature type="region of interest" description="Disordered" evidence="1">
    <location>
        <begin position="61"/>
        <end position="95"/>
    </location>
</feature>
<keyword evidence="2" id="KW-1133">Transmembrane helix</keyword>
<evidence type="ECO:0000256" key="2">
    <source>
        <dbReference type="SAM" id="Phobius"/>
    </source>
</evidence>
<dbReference type="OMA" id="CCELELG"/>
<evidence type="ECO:0000313" key="5">
    <source>
        <dbReference type="Proteomes" id="UP000215914"/>
    </source>
</evidence>
<accession>A0A251TC18</accession>
<protein>
    <recommendedName>
        <fullName evidence="6">Transmembrane protein</fullName>
    </recommendedName>
</protein>
<dbReference type="OrthoDB" id="683938at2759"/>
<dbReference type="PANTHER" id="PTHR34064">
    <property type="entry name" value="OS04G0672300 PROTEIN"/>
    <property type="match status" value="1"/>
</dbReference>
<dbReference type="FunCoup" id="A0A251TC18">
    <property type="interactions" value="265"/>
</dbReference>
<dbReference type="Proteomes" id="UP000215914">
    <property type="component" value="Chromosome 11"/>
</dbReference>
<organism evidence="4 5">
    <name type="scientific">Helianthus annuus</name>
    <name type="common">Common sunflower</name>
    <dbReference type="NCBI Taxonomy" id="4232"/>
    <lineage>
        <taxon>Eukaryota</taxon>
        <taxon>Viridiplantae</taxon>
        <taxon>Streptophyta</taxon>
        <taxon>Embryophyta</taxon>
        <taxon>Tracheophyta</taxon>
        <taxon>Spermatophyta</taxon>
        <taxon>Magnoliopsida</taxon>
        <taxon>eudicotyledons</taxon>
        <taxon>Gunneridae</taxon>
        <taxon>Pentapetalae</taxon>
        <taxon>asterids</taxon>
        <taxon>campanulids</taxon>
        <taxon>Asterales</taxon>
        <taxon>Asteraceae</taxon>
        <taxon>Asteroideae</taxon>
        <taxon>Heliantheae alliance</taxon>
        <taxon>Heliantheae</taxon>
        <taxon>Helianthus</taxon>
    </lineage>
</organism>